<dbReference type="Proteomes" id="UP000022447">
    <property type="component" value="Unassembled WGS sequence"/>
</dbReference>
<dbReference type="InterPro" id="IPR036397">
    <property type="entry name" value="RNaseH_sf"/>
</dbReference>
<proteinExistence type="predicted"/>
<evidence type="ECO:0000313" key="2">
    <source>
        <dbReference type="EMBL" id="ETX11962.1"/>
    </source>
</evidence>
<dbReference type="Gene3D" id="3.30.420.10">
    <property type="entry name" value="Ribonuclease H-like superfamily/Ribonuclease H"/>
    <property type="match status" value="1"/>
</dbReference>
<dbReference type="GO" id="GO:0003676">
    <property type="term" value="F:nucleic acid binding"/>
    <property type="evidence" value="ECO:0007669"/>
    <property type="project" value="InterPro"/>
</dbReference>
<dbReference type="STRING" id="1449350.OCH239_18940"/>
<sequence length="252" mass="28475">MSWPLPGALSDDDLELLLFPTAPSVADGERFVPDWSLVDRELRRPGVTRALLWEEYRAAHPLGFGYAWYCKHYEAWKGRVRPTMRQTHIGGEKVFVDFAGDMIDVIDPATGEVRAMKLFVAAMGASNYTYAEAVASEGLEDWIDAHVRMFTFLGGVPKVVVPDNLKSAVFKADRFDPGLNRTYAEMASHYGTAILPARPYKPRDKAKVEVAVQVAQRWILARLRNLRFFSQADLNAAIRRLVDELNMRVMRG</sequence>
<dbReference type="EMBL" id="JALZ01000067">
    <property type="protein sequence ID" value="ETX11962.1"/>
    <property type="molecule type" value="Genomic_DNA"/>
</dbReference>
<evidence type="ECO:0000259" key="1">
    <source>
        <dbReference type="PROSITE" id="PS50994"/>
    </source>
</evidence>
<dbReference type="NCBIfam" id="NF033546">
    <property type="entry name" value="transpos_IS21"/>
    <property type="match status" value="1"/>
</dbReference>
<reference evidence="2 3" key="1">
    <citation type="submission" date="2014-01" db="EMBL/GenBank/DDBJ databases">
        <title>Roseivivax halodurans JCM 10272 Genome Sequencing.</title>
        <authorList>
            <person name="Lai Q."/>
            <person name="Li G."/>
            <person name="Shao Z."/>
        </authorList>
    </citation>
    <scope>NUCLEOTIDE SEQUENCE [LARGE SCALE GENOMIC DNA]</scope>
    <source>
        <strain evidence="2 3">JCM 10272</strain>
    </source>
</reference>
<dbReference type="InterPro" id="IPR012337">
    <property type="entry name" value="RNaseH-like_sf"/>
</dbReference>
<evidence type="ECO:0000313" key="3">
    <source>
        <dbReference type="Proteomes" id="UP000022447"/>
    </source>
</evidence>
<dbReference type="PANTHER" id="PTHR35004:SF8">
    <property type="entry name" value="TRANSPOSASE RV3428C-RELATED"/>
    <property type="match status" value="1"/>
</dbReference>
<gene>
    <name evidence="2" type="ORF">OCH239_18940</name>
</gene>
<comment type="caution">
    <text evidence="2">The sequence shown here is derived from an EMBL/GenBank/DDBJ whole genome shotgun (WGS) entry which is preliminary data.</text>
</comment>
<name>X7E7Q6_9RHOB</name>
<organism evidence="2 3">
    <name type="scientific">Roseivivax halodurans JCM 10272</name>
    <dbReference type="NCBI Taxonomy" id="1449350"/>
    <lineage>
        <taxon>Bacteria</taxon>
        <taxon>Pseudomonadati</taxon>
        <taxon>Pseudomonadota</taxon>
        <taxon>Alphaproteobacteria</taxon>
        <taxon>Rhodobacterales</taxon>
        <taxon>Roseobacteraceae</taxon>
        <taxon>Roseivivax</taxon>
    </lineage>
</organism>
<keyword evidence="3" id="KW-1185">Reference proteome</keyword>
<feature type="domain" description="Integrase catalytic" evidence="1">
    <location>
        <begin position="78"/>
        <end position="252"/>
    </location>
</feature>
<dbReference type="PROSITE" id="PS50994">
    <property type="entry name" value="INTEGRASE"/>
    <property type="match status" value="1"/>
</dbReference>
<dbReference type="SUPFAM" id="SSF53098">
    <property type="entry name" value="Ribonuclease H-like"/>
    <property type="match status" value="1"/>
</dbReference>
<dbReference type="PATRIC" id="fig|1449350.3.peg.4153"/>
<dbReference type="AlphaFoldDB" id="X7E7Q6"/>
<accession>X7E7Q6</accession>
<dbReference type="eggNOG" id="COG4584">
    <property type="taxonomic scope" value="Bacteria"/>
</dbReference>
<dbReference type="GO" id="GO:0015074">
    <property type="term" value="P:DNA integration"/>
    <property type="evidence" value="ECO:0007669"/>
    <property type="project" value="InterPro"/>
</dbReference>
<dbReference type="InterPro" id="IPR001584">
    <property type="entry name" value="Integrase_cat-core"/>
</dbReference>
<protein>
    <recommendedName>
        <fullName evidence="1">Integrase catalytic domain-containing protein</fullName>
    </recommendedName>
</protein>
<dbReference type="PANTHER" id="PTHR35004">
    <property type="entry name" value="TRANSPOSASE RV3428C-RELATED"/>
    <property type="match status" value="1"/>
</dbReference>